<dbReference type="EMBL" id="CP002792">
    <property type="protein sequence ID" value="AEH06165.1"/>
    <property type="molecule type" value="Genomic_DNA"/>
</dbReference>
<protein>
    <recommendedName>
        <fullName evidence="4">tRNA pseudouridine synthase A</fullName>
        <ecNumber evidence="4">5.4.99.12</ecNumber>
    </recommendedName>
    <alternativeName>
        <fullName evidence="4">tRNA pseudouridine(38-40) synthase</fullName>
    </alternativeName>
    <alternativeName>
        <fullName evidence="4">tRNA pseudouridylate synthase I</fullName>
    </alternativeName>
    <alternativeName>
        <fullName evidence="4">tRNA-uridine isomerase I</fullName>
    </alternativeName>
</protein>
<organism evidence="9 10">
    <name type="scientific">Methanothermococcus okinawensis (strain DSM 14208 / JCM 11175 / IH1)</name>
    <dbReference type="NCBI Taxonomy" id="647113"/>
    <lineage>
        <taxon>Archaea</taxon>
        <taxon>Methanobacteriati</taxon>
        <taxon>Methanobacteriota</taxon>
        <taxon>Methanomada group</taxon>
        <taxon>Methanococci</taxon>
        <taxon>Methanococcales</taxon>
        <taxon>Methanococcaceae</taxon>
        <taxon>Methanothermococcus</taxon>
    </lineage>
</organism>
<keyword evidence="10" id="KW-1185">Reference proteome</keyword>
<dbReference type="OrthoDB" id="25720at2157"/>
<dbReference type="GO" id="GO:0031119">
    <property type="term" value="P:tRNA pseudouridine synthesis"/>
    <property type="evidence" value="ECO:0007669"/>
    <property type="project" value="UniProtKB-UniRule"/>
</dbReference>
<dbReference type="HOGENOM" id="CLU_014673_4_2_2"/>
<reference evidence="9" key="1">
    <citation type="submission" date="2011-05" db="EMBL/GenBank/DDBJ databases">
        <title>Complete sequence of chromosome of Methanothermococcus okinawensis IH1.</title>
        <authorList>
            <consortium name="US DOE Joint Genome Institute"/>
            <person name="Lucas S."/>
            <person name="Han J."/>
            <person name="Lapidus A."/>
            <person name="Cheng J.-F."/>
            <person name="Goodwin L."/>
            <person name="Pitluck S."/>
            <person name="Peters L."/>
            <person name="Mikhailova N."/>
            <person name="Held B."/>
            <person name="Han C."/>
            <person name="Tapia R."/>
            <person name="Land M."/>
            <person name="Hauser L."/>
            <person name="Kyrpides N."/>
            <person name="Ivanova N."/>
            <person name="Pagani I."/>
            <person name="Sieprawska-Lupa M."/>
            <person name="Takai K."/>
            <person name="Miyazaki J."/>
            <person name="Whitman W."/>
            <person name="Woyke T."/>
        </authorList>
    </citation>
    <scope>NUCLEOTIDE SEQUENCE [LARGE SCALE GENOMIC DNA]</scope>
    <source>
        <strain evidence="9">IH1</strain>
    </source>
</reference>
<sequence length="263" mass="30863">MYILKVAYNKHHYGFQTQPHKETVCDKIMDALKECNYLANDKIIFCGGRTDKGVSAIGNFIVVELSQEPILSHIYSKLKNKGIWIFGYKKIDTIPEVKYRHYRYILPIIPHIDEYNIDLMIEASKKLIGEHSFHNLSKKDRTKEKSPIRTIYDIKIEKNLYYITIDVIGKSFLWNMVRKIITALSEVGKENKPVGWIDELLCENHKGGVPPAPAEGLILMEAKTDIEYIYDKYVLNRFRREWMENYKKTTMKLGVCRNMMEFI</sequence>
<dbReference type="InterPro" id="IPR020094">
    <property type="entry name" value="TruA/RsuA/RluB/E/F_N"/>
</dbReference>
<dbReference type="NCBIfam" id="TIGR00071">
    <property type="entry name" value="hisT_truA"/>
    <property type="match status" value="1"/>
</dbReference>
<dbReference type="Gene3D" id="3.30.70.660">
    <property type="entry name" value="Pseudouridine synthase I, catalytic domain, C-terminal subdomain"/>
    <property type="match status" value="1"/>
</dbReference>
<dbReference type="InterPro" id="IPR020097">
    <property type="entry name" value="PsdUridine_synth_TruA_a/b_dom"/>
</dbReference>
<feature type="active site" description="Nucleophile" evidence="4 5">
    <location>
        <position position="51"/>
    </location>
</feature>
<dbReference type="InterPro" id="IPR001406">
    <property type="entry name" value="PsdUridine_synth_TruA"/>
</dbReference>
<comment type="caution">
    <text evidence="4">Lacks conserved residue(s) required for the propagation of feature annotation.</text>
</comment>
<dbReference type="InterPro" id="IPR020095">
    <property type="entry name" value="PsdUridine_synth_TruA_C"/>
</dbReference>
<evidence type="ECO:0000256" key="1">
    <source>
        <dbReference type="ARBA" id="ARBA00009375"/>
    </source>
</evidence>
<dbReference type="PIRSF" id="PIRSF001430">
    <property type="entry name" value="tRNA_psdUrid_synth"/>
    <property type="match status" value="1"/>
</dbReference>
<gene>
    <name evidence="4" type="primary">truA</name>
    <name evidence="9" type="ordered locus">Metok_0172</name>
</gene>
<evidence type="ECO:0000259" key="8">
    <source>
        <dbReference type="Pfam" id="PF01416"/>
    </source>
</evidence>
<evidence type="ECO:0000313" key="9">
    <source>
        <dbReference type="EMBL" id="AEH06165.1"/>
    </source>
</evidence>
<keyword evidence="3 4" id="KW-0413">Isomerase</keyword>
<feature type="domain" description="Pseudouridine synthase I TruA alpha/beta" evidence="8">
    <location>
        <begin position="123"/>
        <end position="223"/>
    </location>
</feature>
<evidence type="ECO:0000256" key="6">
    <source>
        <dbReference type="PIRSR" id="PIRSR001430-2"/>
    </source>
</evidence>
<dbReference type="AlphaFoldDB" id="F8ANA6"/>
<dbReference type="Proteomes" id="UP000009296">
    <property type="component" value="Chromosome"/>
</dbReference>
<dbReference type="Pfam" id="PF01416">
    <property type="entry name" value="PseudoU_synth_1"/>
    <property type="match status" value="1"/>
</dbReference>
<evidence type="ECO:0000256" key="7">
    <source>
        <dbReference type="RuleBase" id="RU003792"/>
    </source>
</evidence>
<dbReference type="PANTHER" id="PTHR11142:SF0">
    <property type="entry name" value="TRNA PSEUDOURIDINE SYNTHASE-LIKE 1"/>
    <property type="match status" value="1"/>
</dbReference>
<evidence type="ECO:0000256" key="5">
    <source>
        <dbReference type="PIRSR" id="PIRSR001430-1"/>
    </source>
</evidence>
<keyword evidence="2 4" id="KW-0819">tRNA processing</keyword>
<dbReference type="EC" id="5.4.99.12" evidence="4"/>
<accession>F8ANA6</accession>
<dbReference type="SUPFAM" id="SSF55120">
    <property type="entry name" value="Pseudouridine synthase"/>
    <property type="match status" value="1"/>
</dbReference>
<feature type="binding site" evidence="4 6">
    <location>
        <position position="102"/>
    </location>
    <ligand>
        <name>substrate</name>
    </ligand>
</feature>
<comment type="function">
    <text evidence="4">Formation of pseudouridine at positions 38, 39 and 40 in the anticodon stem and loop of transfer RNAs.</text>
</comment>
<proteinExistence type="inferred from homology"/>
<comment type="similarity">
    <text evidence="1 4 7">Belongs to the tRNA pseudouridine synthase TruA family.</text>
</comment>
<dbReference type="GeneID" id="10772289"/>
<evidence type="ECO:0000313" key="10">
    <source>
        <dbReference type="Proteomes" id="UP000009296"/>
    </source>
</evidence>
<dbReference type="Gene3D" id="3.30.70.580">
    <property type="entry name" value="Pseudouridine synthase I, catalytic domain, N-terminal subdomain"/>
    <property type="match status" value="1"/>
</dbReference>
<name>F8ANA6_METOI</name>
<dbReference type="eggNOG" id="arCOG04449">
    <property type="taxonomic scope" value="Archaea"/>
</dbReference>
<dbReference type="GO" id="GO:0160147">
    <property type="term" value="F:tRNA pseudouridine(38-40) synthase activity"/>
    <property type="evidence" value="ECO:0007669"/>
    <property type="project" value="UniProtKB-EC"/>
</dbReference>
<dbReference type="PANTHER" id="PTHR11142">
    <property type="entry name" value="PSEUDOURIDYLATE SYNTHASE"/>
    <property type="match status" value="1"/>
</dbReference>
<dbReference type="KEGG" id="mok:Metok_0172"/>
<dbReference type="InterPro" id="IPR020103">
    <property type="entry name" value="PsdUridine_synth_cat_dom_sf"/>
</dbReference>
<dbReference type="RefSeq" id="WP_013866351.1">
    <property type="nucleotide sequence ID" value="NC_015636.1"/>
</dbReference>
<evidence type="ECO:0000256" key="4">
    <source>
        <dbReference type="HAMAP-Rule" id="MF_00171"/>
    </source>
</evidence>
<evidence type="ECO:0000256" key="2">
    <source>
        <dbReference type="ARBA" id="ARBA00022694"/>
    </source>
</evidence>
<evidence type="ECO:0000256" key="3">
    <source>
        <dbReference type="ARBA" id="ARBA00023235"/>
    </source>
</evidence>
<comment type="catalytic activity">
    <reaction evidence="4 7">
        <text>uridine(38/39/40) in tRNA = pseudouridine(38/39/40) in tRNA</text>
        <dbReference type="Rhea" id="RHEA:22376"/>
        <dbReference type="Rhea" id="RHEA-COMP:10085"/>
        <dbReference type="Rhea" id="RHEA-COMP:10087"/>
        <dbReference type="ChEBI" id="CHEBI:65314"/>
        <dbReference type="ChEBI" id="CHEBI:65315"/>
        <dbReference type="EC" id="5.4.99.12"/>
    </reaction>
</comment>
<dbReference type="HAMAP" id="MF_00171">
    <property type="entry name" value="TruA"/>
    <property type="match status" value="1"/>
</dbReference>
<dbReference type="STRING" id="647113.Metok_0172"/>
<dbReference type="GO" id="GO:0003723">
    <property type="term" value="F:RNA binding"/>
    <property type="evidence" value="ECO:0007669"/>
    <property type="project" value="InterPro"/>
</dbReference>